<organism evidence="2 3">
    <name type="scientific">Bifidobacterium catenulatum subsp. kashiwanohense</name>
    <dbReference type="NCBI Taxonomy" id="630129"/>
    <lineage>
        <taxon>Bacteria</taxon>
        <taxon>Bacillati</taxon>
        <taxon>Actinomycetota</taxon>
        <taxon>Actinomycetes</taxon>
        <taxon>Bifidobacteriales</taxon>
        <taxon>Bifidobacteriaceae</taxon>
        <taxon>Bifidobacterium</taxon>
    </lineage>
</organism>
<evidence type="ECO:0000313" key="2">
    <source>
        <dbReference type="EMBL" id="MDH7898706.1"/>
    </source>
</evidence>
<evidence type="ECO:0000256" key="1">
    <source>
        <dbReference type="SAM" id="Phobius"/>
    </source>
</evidence>
<keyword evidence="1" id="KW-0472">Membrane</keyword>
<dbReference type="RefSeq" id="WP_281087944.1">
    <property type="nucleotide sequence ID" value="NZ_JAOPLX010000001.1"/>
</dbReference>
<dbReference type="EMBL" id="JAOPMD010000001">
    <property type="protein sequence ID" value="MDH7898706.1"/>
    <property type="molecule type" value="Genomic_DNA"/>
</dbReference>
<dbReference type="AlphaFoldDB" id="A0AAJ1ULX0"/>
<keyword evidence="1" id="KW-1133">Transmembrane helix</keyword>
<keyword evidence="1" id="KW-0812">Transmembrane</keyword>
<gene>
    <name evidence="2" type="ORF">OB936_00450</name>
</gene>
<reference evidence="2" key="1">
    <citation type="journal article" date="2023" name="Gut Microbes">
        <title>Characterization of Bifidobacterium kashiwanohense that utilizes both milk- and plant-derived oligosaccharides.</title>
        <authorList>
            <person name="Orihara K."/>
            <person name="Yahagi K."/>
            <person name="Saito Y."/>
            <person name="Watanabe Y."/>
            <person name="Sasai T."/>
            <person name="Hara T."/>
            <person name="Tsukuda N."/>
            <person name="Oki K."/>
            <person name="Fujimoto J."/>
            <person name="Matsuki T."/>
        </authorList>
    </citation>
    <scope>NUCLEOTIDE SEQUENCE</scope>
    <source>
        <strain evidence="2">YIT 13057</strain>
    </source>
</reference>
<evidence type="ECO:0000313" key="3">
    <source>
        <dbReference type="Proteomes" id="UP001157379"/>
    </source>
</evidence>
<accession>A0AAJ1ULX0</accession>
<dbReference type="Proteomes" id="UP001157379">
    <property type="component" value="Unassembled WGS sequence"/>
</dbReference>
<protein>
    <submittedName>
        <fullName evidence="2">Uncharacterized protein</fullName>
    </submittedName>
</protein>
<comment type="caution">
    <text evidence="2">The sequence shown here is derived from an EMBL/GenBank/DDBJ whole genome shotgun (WGS) entry which is preliminary data.</text>
</comment>
<proteinExistence type="predicted"/>
<feature type="transmembrane region" description="Helical" evidence="1">
    <location>
        <begin position="12"/>
        <end position="32"/>
    </location>
</feature>
<name>A0AAJ1ULX0_9BIFI</name>
<reference evidence="2" key="2">
    <citation type="submission" date="2023-04" db="EMBL/GenBank/DDBJ databases">
        <authorList>
            <person name="Orihara K."/>
        </authorList>
    </citation>
    <scope>NUCLEOTIDE SEQUENCE</scope>
    <source>
        <strain evidence="2">YIT 13057</strain>
    </source>
</reference>
<sequence>MSLPWIMQWPGILLPAIGLLIAVLAVLIGVIAHETHDTVKTVAAILRIGESDINSIRLAWGPFPFWMPASVAMSVRVPVRTAPAIRNFEDATDVAGQLMDVLEMADAEPPTLHRRIWSWKFTR</sequence>